<feature type="transmembrane region" description="Helical" evidence="5">
    <location>
        <begin position="465"/>
        <end position="483"/>
    </location>
</feature>
<dbReference type="GO" id="GO:0016020">
    <property type="term" value="C:membrane"/>
    <property type="evidence" value="ECO:0007669"/>
    <property type="project" value="UniProtKB-SubCell"/>
</dbReference>
<feature type="transmembrane region" description="Helical" evidence="5">
    <location>
        <begin position="434"/>
        <end position="453"/>
    </location>
</feature>
<evidence type="ECO:0000256" key="4">
    <source>
        <dbReference type="ARBA" id="ARBA00023136"/>
    </source>
</evidence>
<keyword evidence="3 5" id="KW-1133">Transmembrane helix</keyword>
<dbReference type="AlphaFoldDB" id="A0A9P4N6R0"/>
<evidence type="ECO:0000256" key="5">
    <source>
        <dbReference type="SAM" id="Phobius"/>
    </source>
</evidence>
<comment type="caution">
    <text evidence="6">The sequence shown here is derived from an EMBL/GenBank/DDBJ whole genome shotgun (WGS) entry which is preliminary data.</text>
</comment>
<name>A0A9P4N6R0_9PLEO</name>
<dbReference type="Proteomes" id="UP000800093">
    <property type="component" value="Unassembled WGS sequence"/>
</dbReference>
<dbReference type="EMBL" id="ML986585">
    <property type="protein sequence ID" value="KAF2268737.1"/>
    <property type="molecule type" value="Genomic_DNA"/>
</dbReference>
<keyword evidence="7" id="KW-1185">Reference proteome</keyword>
<dbReference type="GO" id="GO:0046873">
    <property type="term" value="F:metal ion transmembrane transporter activity"/>
    <property type="evidence" value="ECO:0007669"/>
    <property type="project" value="InterPro"/>
</dbReference>
<reference evidence="7" key="1">
    <citation type="journal article" date="2020" name="Stud. Mycol.">
        <title>101 Dothideomycetes genomes: A test case for predicting lifestyles and emergence of pathogens.</title>
        <authorList>
            <person name="Haridas S."/>
            <person name="Albert R."/>
            <person name="Binder M."/>
            <person name="Bloem J."/>
            <person name="LaButti K."/>
            <person name="Salamov A."/>
            <person name="Andreopoulos B."/>
            <person name="Baker S."/>
            <person name="Barry K."/>
            <person name="Bills G."/>
            <person name="Bluhm B."/>
            <person name="Cannon C."/>
            <person name="Castanera R."/>
            <person name="Culley D."/>
            <person name="Daum C."/>
            <person name="Ezra D."/>
            <person name="Gonzalez J."/>
            <person name="Henrissat B."/>
            <person name="Kuo A."/>
            <person name="Liang C."/>
            <person name="Lipzen A."/>
            <person name="Lutzoni F."/>
            <person name="Magnuson J."/>
            <person name="Mondo S."/>
            <person name="Nolan M."/>
            <person name="Ohm R."/>
            <person name="Pangilinan J."/>
            <person name="Park H.-J."/>
            <person name="Ramirez L."/>
            <person name="Alfaro M."/>
            <person name="Sun H."/>
            <person name="Tritt A."/>
            <person name="Yoshinaga Y."/>
            <person name="Zwiers L.-H."/>
            <person name="Turgeon B."/>
            <person name="Goodwin S."/>
            <person name="Spatafora J."/>
            <person name="Crous P."/>
            <person name="Grigoriev I."/>
        </authorList>
    </citation>
    <scope>NUCLEOTIDE SEQUENCE [LARGE SCALE GENOMIC DNA]</scope>
    <source>
        <strain evidence="7">CBS 304.66</strain>
    </source>
</reference>
<dbReference type="Pfam" id="PF01544">
    <property type="entry name" value="CorA"/>
    <property type="match status" value="1"/>
</dbReference>
<dbReference type="OrthoDB" id="5428055at2759"/>
<dbReference type="InterPro" id="IPR045863">
    <property type="entry name" value="CorA_TM1_TM2"/>
</dbReference>
<dbReference type="Gene3D" id="1.20.58.340">
    <property type="entry name" value="Magnesium transport protein CorA, transmembrane region"/>
    <property type="match status" value="1"/>
</dbReference>
<evidence type="ECO:0000256" key="1">
    <source>
        <dbReference type="ARBA" id="ARBA00004141"/>
    </source>
</evidence>
<sequence>MGLIQDRKAFFPNFAEALRKQSPSDRELGRCAVLEFQDKCGPTSKTFVDSVELRQYLLAPSSSPTVRSKGQPRRRLFILEDLPCNHILTLGSRLRAPPSFFAGHYDDPAMSSFNHRCPFKRWSRSQFRIRYATSNRVEVDQLPDPSNTIFAFNTNVCRYLHTYGPQDLIYDEARSHHTISFWSSSVDSDGSWNAVLLVDPAPVGYVRCLLTMHLLPLRTQLRDEKSMPRHYLFPEMELLPELPEEVSEWAYAHAHPHYKSMFDDILNLITSRCRGDITDPMAAVEIPRKLVIGINIAFLRRRFLNLLRIQRSQFKPMGPLRHNYLSSFSESSLSTWHHQFFNFIVGSCAAMKEFCREMDENMVALGLPVSATELATADCERISAQWEFDGWRSVQDLARAVEGLTQSLAMGYLQYITIQEARISNMNARSLSRITVLTMLFIPLSTVASIFSMSGDYLPGSAKSWVFWAVAIPILIILASIYWRQRMICNFGASR</sequence>
<accession>A0A9P4N6R0</accession>
<evidence type="ECO:0000256" key="3">
    <source>
        <dbReference type="ARBA" id="ARBA00022989"/>
    </source>
</evidence>
<keyword evidence="4 5" id="KW-0472">Membrane</keyword>
<gene>
    <name evidence="6" type="ORF">CC78DRAFT_551196</name>
</gene>
<evidence type="ECO:0000256" key="2">
    <source>
        <dbReference type="ARBA" id="ARBA00022692"/>
    </source>
</evidence>
<dbReference type="InterPro" id="IPR002523">
    <property type="entry name" value="MgTranspt_CorA/ZnTranspt_ZntB"/>
</dbReference>
<proteinExistence type="predicted"/>
<dbReference type="SUPFAM" id="SSF144083">
    <property type="entry name" value="Magnesium transport protein CorA, transmembrane region"/>
    <property type="match status" value="1"/>
</dbReference>
<evidence type="ECO:0000313" key="7">
    <source>
        <dbReference type="Proteomes" id="UP000800093"/>
    </source>
</evidence>
<organism evidence="6 7">
    <name type="scientific">Lojkania enalia</name>
    <dbReference type="NCBI Taxonomy" id="147567"/>
    <lineage>
        <taxon>Eukaryota</taxon>
        <taxon>Fungi</taxon>
        <taxon>Dikarya</taxon>
        <taxon>Ascomycota</taxon>
        <taxon>Pezizomycotina</taxon>
        <taxon>Dothideomycetes</taxon>
        <taxon>Pleosporomycetidae</taxon>
        <taxon>Pleosporales</taxon>
        <taxon>Pleosporales incertae sedis</taxon>
        <taxon>Lojkania</taxon>
    </lineage>
</organism>
<protein>
    <submittedName>
        <fullName evidence="6">Uncharacterized protein</fullName>
    </submittedName>
</protein>
<keyword evidence="2 5" id="KW-0812">Transmembrane</keyword>
<evidence type="ECO:0000313" key="6">
    <source>
        <dbReference type="EMBL" id="KAF2268737.1"/>
    </source>
</evidence>
<comment type="subcellular location">
    <subcellularLocation>
        <location evidence="1">Membrane</location>
        <topology evidence="1">Multi-pass membrane protein</topology>
    </subcellularLocation>
</comment>